<name>A0A2S0UH36_9RHOB</name>
<protein>
    <submittedName>
        <fullName evidence="1">DUF721 domain-containing protein</fullName>
    </submittedName>
</protein>
<sequence length="174" mass="18794">MTKAPIHMPNPSRRMRGFEATFGFVKDPIRAVGEKRGFAVTRLLTHWPDVVGQDLARTTRPVKIGYSRDGFGATLTVLVSSAHAPMVQMQVPRIIEKVNAVYGYAAISKISLTQTAPTGFAEGQAEFLAAPKAEKVIDPAVREKAVETAAPIADAGLRAALEALAQNILTRRKT</sequence>
<evidence type="ECO:0000313" key="1">
    <source>
        <dbReference type="EMBL" id="AWB47137.1"/>
    </source>
</evidence>
<dbReference type="Pfam" id="PF05258">
    <property type="entry name" value="DciA"/>
    <property type="match status" value="1"/>
</dbReference>
<dbReference type="EMBL" id="CP028918">
    <property type="protein sequence ID" value="AWB47137.1"/>
    <property type="molecule type" value="Genomic_DNA"/>
</dbReference>
<accession>A0A2S0UH36</accession>
<proteinExistence type="predicted"/>
<dbReference type="RefSeq" id="WP_108433966.1">
    <property type="nucleotide sequence ID" value="NZ_CP028918.1"/>
</dbReference>
<organism evidence="1 2">
    <name type="scientific">Paragemmobacter aquarius</name>
    <dbReference type="NCBI Taxonomy" id="2169400"/>
    <lineage>
        <taxon>Bacteria</taxon>
        <taxon>Pseudomonadati</taxon>
        <taxon>Pseudomonadota</taxon>
        <taxon>Alphaproteobacteria</taxon>
        <taxon>Rhodobacterales</taxon>
        <taxon>Paracoccaceae</taxon>
        <taxon>Paragemmobacter</taxon>
    </lineage>
</organism>
<evidence type="ECO:0000313" key="2">
    <source>
        <dbReference type="Proteomes" id="UP000244496"/>
    </source>
</evidence>
<keyword evidence="2" id="KW-1185">Reference proteome</keyword>
<dbReference type="Proteomes" id="UP000244496">
    <property type="component" value="Chromosome"/>
</dbReference>
<dbReference type="PIRSF" id="PIRSF032064">
    <property type="entry name" value="UCP032064"/>
    <property type="match status" value="1"/>
</dbReference>
<dbReference type="OrthoDB" id="7160947at2"/>
<reference evidence="1 2" key="1">
    <citation type="submission" date="2018-04" db="EMBL/GenBank/DDBJ databases">
        <title>Genome sequencing of Gemmobacter.</title>
        <authorList>
            <person name="Yi H."/>
            <person name="Baek M.-G."/>
        </authorList>
    </citation>
    <scope>NUCLEOTIDE SEQUENCE [LARGE SCALE GENOMIC DNA]</scope>
    <source>
        <strain evidence="1 2">HYN0069</strain>
    </source>
</reference>
<dbReference type="InterPro" id="IPR010593">
    <property type="entry name" value="DUF1159"/>
</dbReference>
<gene>
    <name evidence="1" type="ORF">HYN69_00160</name>
</gene>
<dbReference type="KEGG" id="geh:HYN69_00160"/>
<dbReference type="AlphaFoldDB" id="A0A2S0UH36"/>
<dbReference type="InterPro" id="IPR007922">
    <property type="entry name" value="DciA-like"/>
</dbReference>